<dbReference type="InterPro" id="IPR018392">
    <property type="entry name" value="LysM"/>
</dbReference>
<reference evidence="8" key="1">
    <citation type="submission" date="2020-05" db="EMBL/GenBank/DDBJ databases">
        <authorList>
            <person name="Chiriac C."/>
            <person name="Salcher M."/>
            <person name="Ghai R."/>
            <person name="Kavagutti S V."/>
        </authorList>
    </citation>
    <scope>NUCLEOTIDE SEQUENCE</scope>
</reference>
<dbReference type="CDD" id="cd00118">
    <property type="entry name" value="LysM"/>
    <property type="match status" value="1"/>
</dbReference>
<evidence type="ECO:0000313" key="3">
    <source>
        <dbReference type="EMBL" id="CAB4714563.1"/>
    </source>
</evidence>
<keyword evidence="1" id="KW-1133">Transmembrane helix</keyword>
<proteinExistence type="predicted"/>
<dbReference type="EMBL" id="CAEZZP010000066">
    <property type="protein sequence ID" value="CAB4775656.1"/>
    <property type="molecule type" value="Genomic_DNA"/>
</dbReference>
<dbReference type="Pfam" id="PF01476">
    <property type="entry name" value="LysM"/>
    <property type="match status" value="1"/>
</dbReference>
<evidence type="ECO:0000313" key="7">
    <source>
        <dbReference type="EMBL" id="CAB4906385.1"/>
    </source>
</evidence>
<evidence type="ECO:0000313" key="6">
    <source>
        <dbReference type="EMBL" id="CAB4878467.1"/>
    </source>
</evidence>
<dbReference type="InterPro" id="IPR036779">
    <property type="entry name" value="LysM_dom_sf"/>
</dbReference>
<dbReference type="EMBL" id="CAEZYH010000016">
    <property type="protein sequence ID" value="CAB4714563.1"/>
    <property type="molecule type" value="Genomic_DNA"/>
</dbReference>
<evidence type="ECO:0000313" key="8">
    <source>
        <dbReference type="EMBL" id="CAB5028070.1"/>
    </source>
</evidence>
<dbReference type="EMBL" id="CAFBPS010000041">
    <property type="protein sequence ID" value="CAB5028070.1"/>
    <property type="molecule type" value="Genomic_DNA"/>
</dbReference>
<evidence type="ECO:0000256" key="1">
    <source>
        <dbReference type="SAM" id="Phobius"/>
    </source>
</evidence>
<evidence type="ECO:0000313" key="4">
    <source>
        <dbReference type="EMBL" id="CAB4775656.1"/>
    </source>
</evidence>
<evidence type="ECO:0000313" key="5">
    <source>
        <dbReference type="EMBL" id="CAB4800865.1"/>
    </source>
</evidence>
<dbReference type="PROSITE" id="PS51782">
    <property type="entry name" value="LYSM"/>
    <property type="match status" value="1"/>
</dbReference>
<protein>
    <submittedName>
        <fullName evidence="8">Unannotated protein</fullName>
    </submittedName>
</protein>
<accession>A0A6J7RHS8</accession>
<dbReference type="EMBL" id="CAFBMF010000087">
    <property type="protein sequence ID" value="CAB4906385.1"/>
    <property type="molecule type" value="Genomic_DNA"/>
</dbReference>
<dbReference type="SMART" id="SM00257">
    <property type="entry name" value="LysM"/>
    <property type="match status" value="1"/>
</dbReference>
<organism evidence="8">
    <name type="scientific">freshwater metagenome</name>
    <dbReference type="NCBI Taxonomy" id="449393"/>
    <lineage>
        <taxon>unclassified sequences</taxon>
        <taxon>metagenomes</taxon>
        <taxon>ecological metagenomes</taxon>
    </lineage>
</organism>
<evidence type="ECO:0000259" key="2">
    <source>
        <dbReference type="PROSITE" id="PS51782"/>
    </source>
</evidence>
<feature type="domain" description="LysM" evidence="2">
    <location>
        <begin position="112"/>
        <end position="158"/>
    </location>
</feature>
<feature type="transmembrane region" description="Helical" evidence="1">
    <location>
        <begin position="51"/>
        <end position="72"/>
    </location>
</feature>
<dbReference type="AlphaFoldDB" id="A0A6J7RHS8"/>
<keyword evidence="1" id="KW-0812">Transmembrane</keyword>
<keyword evidence="1" id="KW-0472">Membrane</keyword>
<dbReference type="SUPFAM" id="SSF54106">
    <property type="entry name" value="LysM domain"/>
    <property type="match status" value="1"/>
</dbReference>
<sequence length="161" mass="16817">MALALNPRYIVEIQPNRSGARSSLSSTSSTSISSMAPILHQSHDVYLRRRLVVGLALCAVVVAACLGFRTLASRGDVTASVPAVTPFSASAQPISTSVNGVDVSLAFVQGEGFYVVQSGDTLWSIASSLTSGNIRNYVHSLIELNGGASIDVGQRLIVPAE</sequence>
<dbReference type="EMBL" id="CAFAAL010000043">
    <property type="protein sequence ID" value="CAB4800865.1"/>
    <property type="molecule type" value="Genomic_DNA"/>
</dbReference>
<dbReference type="EMBL" id="CAFBLJ010000088">
    <property type="protein sequence ID" value="CAB4878467.1"/>
    <property type="molecule type" value="Genomic_DNA"/>
</dbReference>
<name>A0A6J7RHS8_9ZZZZ</name>
<dbReference type="Gene3D" id="3.10.350.10">
    <property type="entry name" value="LysM domain"/>
    <property type="match status" value="1"/>
</dbReference>
<gene>
    <name evidence="3" type="ORF">UFOPK2658_00613</name>
    <name evidence="4" type="ORF">UFOPK2880_01090</name>
    <name evidence="5" type="ORF">UFOPK3004_00667</name>
    <name evidence="6" type="ORF">UFOPK3304_01418</name>
    <name evidence="7" type="ORF">UFOPK3494_01234</name>
    <name evidence="8" type="ORF">UFOPK4134_00719</name>
</gene>